<dbReference type="GO" id="GO:0046933">
    <property type="term" value="F:proton-transporting ATP synthase activity, rotational mechanism"/>
    <property type="evidence" value="ECO:0007669"/>
    <property type="project" value="InterPro"/>
</dbReference>
<comment type="subcellular location">
    <subcellularLocation>
        <location evidence="1">Mitochondrion inner membrane</location>
    </subcellularLocation>
</comment>
<keyword evidence="7" id="KW-0406">Ion transport</keyword>
<dbReference type="EMBL" id="JAWJWE010000036">
    <property type="protein sequence ID" value="KAK6628274.1"/>
    <property type="molecule type" value="Genomic_DNA"/>
</dbReference>
<dbReference type="Gene3D" id="2.60.15.10">
    <property type="entry name" value="F0F1 ATP synthase delta/epsilon subunit, N-terminal"/>
    <property type="match status" value="1"/>
</dbReference>
<evidence type="ECO:0000256" key="4">
    <source>
        <dbReference type="ARBA" id="ARBA00022781"/>
    </source>
</evidence>
<dbReference type="InterPro" id="IPR036771">
    <property type="entry name" value="ATPsynth_dsu/esu_N"/>
</dbReference>
<gene>
    <name evidence="16" type="ORF">RUM43_002086</name>
</gene>
<accession>A0AAN8NSS3</accession>
<organism evidence="16 17">
    <name type="scientific">Polyplax serrata</name>
    <name type="common">Common mouse louse</name>
    <dbReference type="NCBI Taxonomy" id="468196"/>
    <lineage>
        <taxon>Eukaryota</taxon>
        <taxon>Metazoa</taxon>
        <taxon>Ecdysozoa</taxon>
        <taxon>Arthropoda</taxon>
        <taxon>Hexapoda</taxon>
        <taxon>Insecta</taxon>
        <taxon>Pterygota</taxon>
        <taxon>Neoptera</taxon>
        <taxon>Paraneoptera</taxon>
        <taxon>Psocodea</taxon>
        <taxon>Troctomorpha</taxon>
        <taxon>Phthiraptera</taxon>
        <taxon>Anoplura</taxon>
        <taxon>Polyplacidae</taxon>
        <taxon>Polyplax</taxon>
    </lineage>
</organism>
<dbReference type="AlphaFoldDB" id="A0AAN8NSS3"/>
<reference evidence="16 17" key="1">
    <citation type="submission" date="2023-10" db="EMBL/GenBank/DDBJ databases">
        <title>Genomes of two closely related lineages of the louse Polyplax serrata with different host specificities.</title>
        <authorList>
            <person name="Martinu J."/>
            <person name="Tarabai H."/>
            <person name="Stefka J."/>
            <person name="Hypsa V."/>
        </authorList>
    </citation>
    <scope>NUCLEOTIDE SEQUENCE [LARGE SCALE GENOMIC DNA]</scope>
    <source>
        <strain evidence="16">HR10_N</strain>
    </source>
</reference>
<keyword evidence="8" id="KW-0496">Mitochondrion</keyword>
<evidence type="ECO:0000256" key="8">
    <source>
        <dbReference type="ARBA" id="ARBA00023128"/>
    </source>
</evidence>
<evidence type="ECO:0000256" key="3">
    <source>
        <dbReference type="ARBA" id="ARBA00022448"/>
    </source>
</evidence>
<keyword evidence="13" id="KW-0175">Coiled coil</keyword>
<keyword evidence="4" id="KW-0375">Hydrogen ion transport</keyword>
<keyword evidence="11" id="KW-0066">ATP synthesis</keyword>
<evidence type="ECO:0000256" key="2">
    <source>
        <dbReference type="ARBA" id="ARBA00005712"/>
    </source>
</evidence>
<dbReference type="CDD" id="cd12152">
    <property type="entry name" value="F1-ATPase_delta"/>
    <property type="match status" value="1"/>
</dbReference>
<dbReference type="InterPro" id="IPR020546">
    <property type="entry name" value="ATP_synth_F1_dsu/esu_N"/>
</dbReference>
<evidence type="ECO:0000256" key="7">
    <source>
        <dbReference type="ARBA" id="ARBA00023065"/>
    </source>
</evidence>
<feature type="coiled-coil region" evidence="13">
    <location>
        <begin position="126"/>
        <end position="153"/>
    </location>
</feature>
<feature type="domain" description="F1F0-ATP synthase delta subunit C-terminal" evidence="15">
    <location>
        <begin position="125"/>
        <end position="164"/>
    </location>
</feature>
<dbReference type="Pfam" id="PF21335">
    <property type="entry name" value="ATPD_C_metazoa"/>
    <property type="match status" value="1"/>
</dbReference>
<evidence type="ECO:0000256" key="1">
    <source>
        <dbReference type="ARBA" id="ARBA00004273"/>
    </source>
</evidence>
<dbReference type="SUPFAM" id="SSF46604">
    <property type="entry name" value="Epsilon subunit of F1F0-ATP synthase C-terminal domain"/>
    <property type="match status" value="1"/>
</dbReference>
<dbReference type="InterPro" id="IPR036794">
    <property type="entry name" value="ATP_F1_dsu/esu_C_sf"/>
</dbReference>
<dbReference type="InterPro" id="IPR048937">
    <property type="entry name" value="ATPD_C_metazoa"/>
</dbReference>
<comment type="similarity">
    <text evidence="2">Belongs to the ATPase epsilon chain family.</text>
</comment>
<evidence type="ECO:0000313" key="16">
    <source>
        <dbReference type="EMBL" id="KAK6628274.1"/>
    </source>
</evidence>
<comment type="caution">
    <text evidence="16">The sequence shown here is derived from an EMBL/GenBank/DDBJ whole genome shotgun (WGS) entry which is preliminary data.</text>
</comment>
<dbReference type="PANTHER" id="PTHR13822:SF7">
    <property type="entry name" value="ATP SYNTHASE SUBUNIT DELTA, MITOCHONDRIAL"/>
    <property type="match status" value="1"/>
</dbReference>
<dbReference type="GO" id="GO:0005743">
    <property type="term" value="C:mitochondrial inner membrane"/>
    <property type="evidence" value="ECO:0007669"/>
    <property type="project" value="UniProtKB-SubCell"/>
</dbReference>
<evidence type="ECO:0000256" key="9">
    <source>
        <dbReference type="ARBA" id="ARBA00023136"/>
    </source>
</evidence>
<keyword evidence="10" id="KW-0139">CF(1)</keyword>
<keyword evidence="5" id="KW-0999">Mitochondrion inner membrane</keyword>
<keyword evidence="6" id="KW-0809">Transit peptide</keyword>
<dbReference type="PANTHER" id="PTHR13822">
    <property type="entry name" value="ATP SYNTHASE DELTA/EPSILON CHAIN"/>
    <property type="match status" value="1"/>
</dbReference>
<dbReference type="Pfam" id="PF02823">
    <property type="entry name" value="ATP-synt_DE_N"/>
    <property type="match status" value="1"/>
</dbReference>
<dbReference type="SUPFAM" id="SSF51344">
    <property type="entry name" value="Epsilon subunit of F1F0-ATP synthase N-terminal domain"/>
    <property type="match status" value="1"/>
</dbReference>
<dbReference type="GO" id="GO:0045259">
    <property type="term" value="C:proton-transporting ATP synthase complex"/>
    <property type="evidence" value="ECO:0007669"/>
    <property type="project" value="UniProtKB-KW"/>
</dbReference>
<proteinExistence type="inferred from homology"/>
<evidence type="ECO:0000256" key="6">
    <source>
        <dbReference type="ARBA" id="ARBA00022946"/>
    </source>
</evidence>
<keyword evidence="9" id="KW-0472">Membrane</keyword>
<evidence type="ECO:0000256" key="13">
    <source>
        <dbReference type="SAM" id="Coils"/>
    </source>
</evidence>
<evidence type="ECO:0000256" key="12">
    <source>
        <dbReference type="ARBA" id="ARBA00031669"/>
    </source>
</evidence>
<dbReference type="FunFam" id="2.60.15.10:FF:000004">
    <property type="entry name" value="ATP synthase subunit delta, mitochondrial"/>
    <property type="match status" value="1"/>
</dbReference>
<dbReference type="Proteomes" id="UP001372834">
    <property type="component" value="Unassembled WGS sequence"/>
</dbReference>
<dbReference type="HAMAP" id="MF_00530">
    <property type="entry name" value="ATP_synth_epsil_bac"/>
    <property type="match status" value="1"/>
</dbReference>
<name>A0AAN8NSS3_POLSC</name>
<protein>
    <recommendedName>
        <fullName evidence="12">F-ATPase delta subunit</fullName>
    </recommendedName>
</protein>
<dbReference type="Gene3D" id="1.20.5.440">
    <property type="entry name" value="ATP synthase delta/epsilon subunit, C-terminal domain"/>
    <property type="match status" value="1"/>
</dbReference>
<evidence type="ECO:0000259" key="14">
    <source>
        <dbReference type="Pfam" id="PF02823"/>
    </source>
</evidence>
<evidence type="ECO:0000256" key="5">
    <source>
        <dbReference type="ARBA" id="ARBA00022792"/>
    </source>
</evidence>
<evidence type="ECO:0000313" key="17">
    <source>
        <dbReference type="Proteomes" id="UP001372834"/>
    </source>
</evidence>
<dbReference type="NCBIfam" id="TIGR01216">
    <property type="entry name" value="ATP_synt_epsi"/>
    <property type="match status" value="1"/>
</dbReference>
<evidence type="ECO:0000256" key="11">
    <source>
        <dbReference type="ARBA" id="ARBA00023310"/>
    </source>
</evidence>
<keyword evidence="3" id="KW-0813">Transport</keyword>
<evidence type="ECO:0000259" key="15">
    <source>
        <dbReference type="Pfam" id="PF21335"/>
    </source>
</evidence>
<sequence length="166" mass="17654">MASFVKQLRPTLRFLTKFNATSVRGFAEAAPGPVKDMPLTLAAANQVFYDDVDVKQIDVPTFNGVFGILPRHVPTIAVLQPGVVTVYEKDGASKKIFVSSGTLCVNDDSSVQVLAEEAHYVEDIDVSAAKDSLSKAQSELQSASAENKNEAAIAVEVAEAIVKAVS</sequence>
<dbReference type="InterPro" id="IPR001469">
    <property type="entry name" value="ATP_synth_F1_dsu/esu"/>
</dbReference>
<feature type="domain" description="ATP synthase F1 complex delta/epsilon subunit N-terminal" evidence="14">
    <location>
        <begin position="38"/>
        <end position="118"/>
    </location>
</feature>
<evidence type="ECO:0000256" key="10">
    <source>
        <dbReference type="ARBA" id="ARBA00023196"/>
    </source>
</evidence>